<accession>A0A2G8T886</accession>
<dbReference type="EMBL" id="PDOC01000033">
    <property type="protein sequence ID" value="PIL42199.1"/>
    <property type="molecule type" value="Genomic_DNA"/>
</dbReference>
<organism evidence="1 2">
    <name type="scientific">Massilia eurypsychrophila</name>
    <dbReference type="NCBI Taxonomy" id="1485217"/>
    <lineage>
        <taxon>Bacteria</taxon>
        <taxon>Pseudomonadati</taxon>
        <taxon>Pseudomonadota</taxon>
        <taxon>Betaproteobacteria</taxon>
        <taxon>Burkholderiales</taxon>
        <taxon>Oxalobacteraceae</taxon>
        <taxon>Telluria group</taxon>
        <taxon>Massilia</taxon>
    </lineage>
</organism>
<proteinExistence type="predicted"/>
<evidence type="ECO:0000313" key="2">
    <source>
        <dbReference type="Proteomes" id="UP000230390"/>
    </source>
</evidence>
<gene>
    <name evidence="1" type="ORF">CR105_25695</name>
</gene>
<dbReference type="RefSeq" id="WP_099793589.1">
    <property type="nucleotide sequence ID" value="NZ_JBHLYV010000004.1"/>
</dbReference>
<dbReference type="OrthoDB" id="9808993at2"/>
<sequence>MRSELELCVKLVPAFFWSAQTLDGDQDASEITFMQRLVMTTRPGFSALFAASPYPYLLIDIDFVIIGANPAYLREQV</sequence>
<name>A0A2G8T886_9BURK</name>
<comment type="caution">
    <text evidence="1">The sequence shown here is derived from an EMBL/GenBank/DDBJ whole genome shotgun (WGS) entry which is preliminary data.</text>
</comment>
<reference evidence="1 2" key="1">
    <citation type="submission" date="2017-10" db="EMBL/GenBank/DDBJ databases">
        <title>Massilia psychrophilum sp. nov., a novel purple-pigmented bacterium isolated from Tianshan glacier, Xinjiang Municipality, China.</title>
        <authorList>
            <person name="Wang H."/>
        </authorList>
    </citation>
    <scope>NUCLEOTIDE SEQUENCE [LARGE SCALE GENOMIC DNA]</scope>
    <source>
        <strain evidence="1 2">JCM 30074</strain>
    </source>
</reference>
<protein>
    <submittedName>
        <fullName evidence="1">Uncharacterized protein</fullName>
    </submittedName>
</protein>
<dbReference type="Proteomes" id="UP000230390">
    <property type="component" value="Unassembled WGS sequence"/>
</dbReference>
<keyword evidence="2" id="KW-1185">Reference proteome</keyword>
<evidence type="ECO:0000313" key="1">
    <source>
        <dbReference type="EMBL" id="PIL42199.1"/>
    </source>
</evidence>
<dbReference type="AlphaFoldDB" id="A0A2G8T886"/>